<comment type="caution">
    <text evidence="1">The sequence shown here is derived from an EMBL/GenBank/DDBJ whole genome shotgun (WGS) entry which is preliminary data.</text>
</comment>
<gene>
    <name evidence="1" type="ORF">RCL2_002567600</name>
</gene>
<dbReference type="EMBL" id="BLAL01000278">
    <property type="protein sequence ID" value="GES99159.1"/>
    <property type="molecule type" value="Genomic_DNA"/>
</dbReference>
<dbReference type="AlphaFoldDB" id="A0A8H3M507"/>
<accession>A0A8H3M507</accession>
<reference evidence="1" key="1">
    <citation type="submission" date="2019-10" db="EMBL/GenBank/DDBJ databases">
        <title>Conservation and host-specific expression of non-tandemly repeated heterogenous ribosome RNA gene in arbuscular mycorrhizal fungi.</title>
        <authorList>
            <person name="Maeda T."/>
            <person name="Kobayashi Y."/>
            <person name="Nakagawa T."/>
            <person name="Ezawa T."/>
            <person name="Yamaguchi K."/>
            <person name="Bino T."/>
            <person name="Nishimoto Y."/>
            <person name="Shigenobu S."/>
            <person name="Kawaguchi M."/>
        </authorList>
    </citation>
    <scope>NUCLEOTIDE SEQUENCE</scope>
    <source>
        <strain evidence="1">HR1</strain>
    </source>
</reference>
<evidence type="ECO:0000313" key="1">
    <source>
        <dbReference type="EMBL" id="GES99159.1"/>
    </source>
</evidence>
<evidence type="ECO:0000313" key="2">
    <source>
        <dbReference type="Proteomes" id="UP000615446"/>
    </source>
</evidence>
<sequence length="180" mass="21171">MLILNEQIGKVENIYQIQYKYKIVKVSINLKKQEDESFTSGDRVTVIDDNGQLKFIKWYPSFTGVMDIKEENKFQLFKEINHDLKNVKETISYSRTVKNTNTDTDSLNLIEIKKIHFHEKFGLKMLRQEEALNKDKISLLTTEGPWIIKVEKIQETHEIKIMDEELAAFSVSKEEWNKVG</sequence>
<dbReference type="Proteomes" id="UP000615446">
    <property type="component" value="Unassembled WGS sequence"/>
</dbReference>
<name>A0A8H3M507_9GLOM</name>
<proteinExistence type="predicted"/>
<organism evidence="1 2">
    <name type="scientific">Rhizophagus clarus</name>
    <dbReference type="NCBI Taxonomy" id="94130"/>
    <lineage>
        <taxon>Eukaryota</taxon>
        <taxon>Fungi</taxon>
        <taxon>Fungi incertae sedis</taxon>
        <taxon>Mucoromycota</taxon>
        <taxon>Glomeromycotina</taxon>
        <taxon>Glomeromycetes</taxon>
        <taxon>Glomerales</taxon>
        <taxon>Glomeraceae</taxon>
        <taxon>Rhizophagus</taxon>
    </lineage>
</organism>
<protein>
    <submittedName>
        <fullName evidence="1">Uncharacterized protein</fullName>
    </submittedName>
</protein>